<dbReference type="Pfam" id="PF19783">
    <property type="entry name" value="DUF6268"/>
    <property type="match status" value="1"/>
</dbReference>
<dbReference type="GO" id="GO:0019867">
    <property type="term" value="C:outer membrane"/>
    <property type="evidence" value="ECO:0007669"/>
    <property type="project" value="InterPro"/>
</dbReference>
<reference evidence="2 3" key="1">
    <citation type="submission" date="2006-03" db="EMBL/GenBank/DDBJ databases">
        <title>Complete sequence of Shewanella denitrificans OS217.</title>
        <authorList>
            <consortium name="US DOE Joint Genome Institute"/>
            <person name="Copeland A."/>
            <person name="Lucas S."/>
            <person name="Lapidus A."/>
            <person name="Barry K."/>
            <person name="Detter J.C."/>
            <person name="Glavina del Rio T."/>
            <person name="Hammon N."/>
            <person name="Israni S."/>
            <person name="Dalin E."/>
            <person name="Tice H."/>
            <person name="Pitluck S."/>
            <person name="Brettin T."/>
            <person name="Bruce D."/>
            <person name="Han C."/>
            <person name="Tapia R."/>
            <person name="Gilna P."/>
            <person name="Kiss H."/>
            <person name="Schmutz J."/>
            <person name="Larimer F."/>
            <person name="Land M."/>
            <person name="Hauser L."/>
            <person name="Kyrpides N."/>
            <person name="Lykidis A."/>
            <person name="Richardson P."/>
        </authorList>
    </citation>
    <scope>NUCLEOTIDE SEQUENCE [LARGE SCALE GENOMIC DNA]</scope>
    <source>
        <strain evidence="3">OS217 / ATCC BAA-1090 / DSM 15013</strain>
    </source>
</reference>
<dbReference type="InterPro" id="IPR046235">
    <property type="entry name" value="DUF6268"/>
</dbReference>
<keyword evidence="3" id="KW-1185">Reference proteome</keyword>
<sequence>MHMPASIDINNRDLALFISAITLFMGSSAQASEAASRPVSPAFKLDVSGIYHADSEFETKTNAQGQQADLKRNSMVLKLSTKGELDQTWSLGGNIGYERKAYDWSALLNTNTQAGVFDANVMPWQSVELYTLGLSLSYQANDNWILLLSPQIKYAYADTSSFSDGQSYGVVMSAMYRFSSNNMLGFGVAYLNDVNEVNTVPYLAVRWKISDKWLLSNPFKPGFSGPAGLELSYNVSDELELALGASHRSERFSVGSKEQSVDVQEWVSFVRASWQLSTSLELSAYGGYFFGGEMEIEPEGIRYDLTGQAATGLNLSISF</sequence>
<protein>
    <recommendedName>
        <fullName evidence="1">DUF6268 domain-containing protein</fullName>
    </recommendedName>
</protein>
<dbReference type="NCBIfam" id="TIGR01414">
    <property type="entry name" value="autotrans_barl"/>
    <property type="match status" value="1"/>
</dbReference>
<dbReference type="OrthoDB" id="190240at2"/>
<dbReference type="STRING" id="318161.Sden_1280"/>
<evidence type="ECO:0000313" key="2">
    <source>
        <dbReference type="EMBL" id="ABE54566.1"/>
    </source>
</evidence>
<gene>
    <name evidence="2" type="ordered locus">Sden_1280</name>
</gene>
<proteinExistence type="predicted"/>
<dbReference type="Proteomes" id="UP000001982">
    <property type="component" value="Chromosome"/>
</dbReference>
<name>Q12PR0_SHEDO</name>
<accession>Q12PR0</accession>
<organism evidence="2 3">
    <name type="scientific">Shewanella denitrificans (strain OS217 / ATCC BAA-1090 / DSM 15013)</name>
    <dbReference type="NCBI Taxonomy" id="318161"/>
    <lineage>
        <taxon>Bacteria</taxon>
        <taxon>Pseudomonadati</taxon>
        <taxon>Pseudomonadota</taxon>
        <taxon>Gammaproteobacteria</taxon>
        <taxon>Alteromonadales</taxon>
        <taxon>Shewanellaceae</taxon>
        <taxon>Shewanella</taxon>
    </lineage>
</organism>
<evidence type="ECO:0000259" key="1">
    <source>
        <dbReference type="Pfam" id="PF19783"/>
    </source>
</evidence>
<dbReference type="AlphaFoldDB" id="Q12PR0"/>
<dbReference type="eggNOG" id="ENOG502ZT65">
    <property type="taxonomic scope" value="Bacteria"/>
</dbReference>
<feature type="domain" description="DUF6268" evidence="1">
    <location>
        <begin position="46"/>
        <end position="299"/>
    </location>
</feature>
<dbReference type="HOGENOM" id="CLU_076884_0_0_6"/>
<dbReference type="EMBL" id="CP000302">
    <property type="protein sequence ID" value="ABE54566.1"/>
    <property type="molecule type" value="Genomic_DNA"/>
</dbReference>
<dbReference type="InterPro" id="IPR006315">
    <property type="entry name" value="OM_autotransptr_brl_dom"/>
</dbReference>
<evidence type="ECO:0000313" key="3">
    <source>
        <dbReference type="Proteomes" id="UP000001982"/>
    </source>
</evidence>
<dbReference type="KEGG" id="sdn:Sden_1280"/>
<dbReference type="SUPFAM" id="SSF56935">
    <property type="entry name" value="Porins"/>
    <property type="match status" value="1"/>
</dbReference>